<keyword evidence="3" id="KW-1185">Reference proteome</keyword>
<feature type="region of interest" description="Disordered" evidence="1">
    <location>
        <begin position="66"/>
        <end position="162"/>
    </location>
</feature>
<dbReference type="EMBL" id="CAKASE010000053">
    <property type="protein sequence ID" value="CAG9565333.1"/>
    <property type="molecule type" value="Genomic_DNA"/>
</dbReference>
<feature type="compositionally biased region" description="Gly residues" evidence="1">
    <location>
        <begin position="114"/>
        <end position="144"/>
    </location>
</feature>
<evidence type="ECO:0000313" key="2">
    <source>
        <dbReference type="EMBL" id="CAG9565333.1"/>
    </source>
</evidence>
<organism evidence="2 3">
    <name type="scientific">Danaus chrysippus</name>
    <name type="common">African queen</name>
    <dbReference type="NCBI Taxonomy" id="151541"/>
    <lineage>
        <taxon>Eukaryota</taxon>
        <taxon>Metazoa</taxon>
        <taxon>Ecdysozoa</taxon>
        <taxon>Arthropoda</taxon>
        <taxon>Hexapoda</taxon>
        <taxon>Insecta</taxon>
        <taxon>Pterygota</taxon>
        <taxon>Neoptera</taxon>
        <taxon>Endopterygota</taxon>
        <taxon>Lepidoptera</taxon>
        <taxon>Glossata</taxon>
        <taxon>Ditrysia</taxon>
        <taxon>Papilionoidea</taxon>
        <taxon>Nymphalidae</taxon>
        <taxon>Danainae</taxon>
        <taxon>Danaini</taxon>
        <taxon>Danaina</taxon>
        <taxon>Danaus</taxon>
        <taxon>Anosia</taxon>
    </lineage>
</organism>
<dbReference type="Proteomes" id="UP000789524">
    <property type="component" value="Unassembled WGS sequence"/>
</dbReference>
<comment type="caution">
    <text evidence="2">The sequence shown here is derived from an EMBL/GenBank/DDBJ whole genome shotgun (WGS) entry which is preliminary data.</text>
</comment>
<feature type="compositionally biased region" description="Basic and acidic residues" evidence="1">
    <location>
        <begin position="101"/>
        <end position="113"/>
    </location>
</feature>
<proteinExistence type="predicted"/>
<reference evidence="2" key="1">
    <citation type="submission" date="2021-09" db="EMBL/GenBank/DDBJ databases">
        <authorList>
            <person name="Martin H S."/>
        </authorList>
    </citation>
    <scope>NUCLEOTIDE SEQUENCE</scope>
</reference>
<dbReference type="AlphaFoldDB" id="A0A8J2QSP3"/>
<protein>
    <submittedName>
        <fullName evidence="2">(African queen) hypothetical protein</fullName>
    </submittedName>
</protein>
<gene>
    <name evidence="2" type="ORF">DCHRY22_LOCUS6188</name>
</gene>
<accession>A0A8J2QSP3</accession>
<evidence type="ECO:0000256" key="1">
    <source>
        <dbReference type="SAM" id="MobiDB-lite"/>
    </source>
</evidence>
<evidence type="ECO:0000313" key="3">
    <source>
        <dbReference type="Proteomes" id="UP000789524"/>
    </source>
</evidence>
<feature type="compositionally biased region" description="Basic residues" evidence="1">
    <location>
        <begin position="79"/>
        <end position="88"/>
    </location>
</feature>
<feature type="compositionally biased region" description="Low complexity" evidence="1">
    <location>
        <begin position="145"/>
        <end position="156"/>
    </location>
</feature>
<name>A0A8J2QSP3_9NEOP</name>
<sequence>MYKKRIKSQRSRDRVIDRSKRVKHNSGSCVIVRPCRECAHVVSSRVRGTVGAGVAGVGGGWRGSAGVVGGRGRGATSRRGPRRGKIARRLQVARNEVGPAAREERGRGGERSAGEGGGGRRGVNRDGGPGWWRGGGDDPGGAAGSGQSQSSVWSRGGRPGRATQYTFLVLL</sequence>